<feature type="transmembrane region" description="Helical" evidence="1">
    <location>
        <begin position="339"/>
        <end position="361"/>
    </location>
</feature>
<accession>F9WIH3</accession>
<keyword evidence="1" id="KW-0812">Transmembrane</keyword>
<evidence type="ECO:0000313" key="2">
    <source>
        <dbReference type="EMBL" id="CCD17120.1"/>
    </source>
</evidence>
<sequence>METPPRFPSSAGSLLPGLKPLVRVRPYRTRDLKMLMAGAVQLDLAQEIVLLHSVSEELISHLRKSSGETPCSRNWDELLDVKRIKRTDFHRAAAASSSVIAATSLGLWGSVDYCADILNSVRMRFLPHADVTRVNKKVKLQIRHFFKFLNELHIDVVVLSSDRTSAVMYLSTRSGSPSSQTAGQPPQVVANGERRFYDRTLLALEFNHADASWWPLSLTVAYENDNYVASLPKLIPENEKLLSDASAPMPRGRNGVLLHAHQLITDTESVSCTRTAYNPQHTENWKGCNAVQADCGDDRLTSPCAKMRYPNIEPLSLLFFSVILEGLRPTLYRNRMRFIVAVPVAILGFLLGILLIIYLSMNMLPCCHDVSSNQCVGSPSSSSYDAYCDETFCN</sequence>
<keyword evidence="1" id="KW-1133">Transmembrane helix</keyword>
<feature type="non-terminal residue" evidence="2">
    <location>
        <position position="394"/>
    </location>
</feature>
<proteinExistence type="predicted"/>
<name>F9WIH3_TRYCI</name>
<reference evidence="2 3" key="2">
    <citation type="journal article" date="2012" name="Proc. Natl. Acad. Sci. U.S.A.">
        <title>Antigenic diversity is generated by distinct evolutionary mechanisms in African trypanosome species.</title>
        <authorList>
            <person name="Jackson A.P."/>
            <person name="Berry A."/>
            <person name="Aslett M."/>
            <person name="Allison H.C."/>
            <person name="Burton P."/>
            <person name="Vavrova-Anderson J."/>
            <person name="Brown R."/>
            <person name="Browne H."/>
            <person name="Corton N."/>
            <person name="Hauser H."/>
            <person name="Gamble J."/>
            <person name="Gilderthorp R."/>
            <person name="Marcello L."/>
            <person name="McQuillan J."/>
            <person name="Otto T.D."/>
            <person name="Quail M.A."/>
            <person name="Sanders M.J."/>
            <person name="van Tonder A."/>
            <person name="Ginger M.L."/>
            <person name="Field M.C."/>
            <person name="Barry J.D."/>
            <person name="Hertz-Fowler C."/>
            <person name="Berriman M."/>
        </authorList>
    </citation>
    <scope>NUCLEOTIDE SEQUENCE [LARGE SCALE GENOMIC DNA]</scope>
    <source>
        <strain evidence="2 3">IL3000</strain>
    </source>
</reference>
<dbReference type="AlphaFoldDB" id="F9WIH3"/>
<keyword evidence="1" id="KW-0472">Membrane</keyword>
<evidence type="ECO:0000313" key="3">
    <source>
        <dbReference type="Proteomes" id="UP000000702"/>
    </source>
</evidence>
<evidence type="ECO:0000256" key="1">
    <source>
        <dbReference type="SAM" id="Phobius"/>
    </source>
</evidence>
<gene>
    <name evidence="2" type="ORF">TCIL3000_0_19690</name>
</gene>
<organism evidence="2 3">
    <name type="scientific">Trypanosoma congolense (strain IL3000)</name>
    <dbReference type="NCBI Taxonomy" id="1068625"/>
    <lineage>
        <taxon>Eukaryota</taxon>
        <taxon>Discoba</taxon>
        <taxon>Euglenozoa</taxon>
        <taxon>Kinetoplastea</taxon>
        <taxon>Metakinetoplastina</taxon>
        <taxon>Trypanosomatida</taxon>
        <taxon>Trypanosomatidae</taxon>
        <taxon>Trypanosoma</taxon>
        <taxon>Nannomonas</taxon>
    </lineage>
</organism>
<keyword evidence="3" id="KW-1185">Reference proteome</keyword>
<dbReference type="VEuPathDB" id="TriTrypDB:TcIL3000_0_19690"/>
<dbReference type="EMBL" id="CAEQ01002591">
    <property type="protein sequence ID" value="CCD17120.1"/>
    <property type="molecule type" value="Genomic_DNA"/>
</dbReference>
<reference evidence="3" key="1">
    <citation type="submission" date="2011-07" db="EMBL/GenBank/DDBJ databases">
        <title>Divergent evolution of antigenic variation in African trypanosomes.</title>
        <authorList>
            <person name="Jackson A.P."/>
            <person name="Berry A."/>
            <person name="Allison H.C."/>
            <person name="Burton P."/>
            <person name="Anderson J."/>
            <person name="Aslett M."/>
            <person name="Brown R."/>
            <person name="Corton N."/>
            <person name="Harris D."/>
            <person name="Hauser H."/>
            <person name="Gamble J."/>
            <person name="Gilderthorp R."/>
            <person name="McQuillan J."/>
            <person name="Quail M.A."/>
            <person name="Sanders M."/>
            <person name="Van Tonder A."/>
            <person name="Ginger M.L."/>
            <person name="Donelson J.E."/>
            <person name="Field M.C."/>
            <person name="Barry J.D."/>
            <person name="Berriman M."/>
            <person name="Hertz-Fowler C."/>
        </authorList>
    </citation>
    <scope>NUCLEOTIDE SEQUENCE [LARGE SCALE GENOMIC DNA]</scope>
    <source>
        <strain evidence="3">IL3000</strain>
    </source>
</reference>
<protein>
    <submittedName>
        <fullName evidence="2">WGS project CAEQ00000000 data, annotated contig 789</fullName>
    </submittedName>
</protein>
<comment type="caution">
    <text evidence="2">The sequence shown here is derived from an EMBL/GenBank/DDBJ whole genome shotgun (WGS) entry which is preliminary data.</text>
</comment>
<dbReference type="Proteomes" id="UP000000702">
    <property type="component" value="Unassembled WGS sequence"/>
</dbReference>